<proteinExistence type="predicted"/>
<protein>
    <submittedName>
        <fullName evidence="1">Uncharacterized protein</fullName>
    </submittedName>
</protein>
<comment type="caution">
    <text evidence="1">The sequence shown here is derived from an EMBL/GenBank/DDBJ whole genome shotgun (WGS) entry which is preliminary data.</text>
</comment>
<reference evidence="1 2" key="1">
    <citation type="submission" date="2018-11" db="EMBL/GenBank/DDBJ databases">
        <title>Cryobacterium sp. nov., isolated from rhizosphere soil of lettuce.</title>
        <authorList>
            <person name="Wang Y."/>
        </authorList>
    </citation>
    <scope>NUCLEOTIDE SEQUENCE [LARGE SCALE GENOMIC DNA]</scope>
    <source>
        <strain evidence="1 2">NEAU-85</strain>
    </source>
</reference>
<sequence length="172" mass="17752">MIMAALTASIPPAVAQDRASHRDDLAADLRALADRRGDVDAFMILSRPSILRRLARMIAETLPVGIDRLVGSHGQDDALVSAVALHTGIPFAVVDTASGAVHGELHVSEKVAIVRTRRAAGEGTLEQRLEELGAHVVTSVSVLAAESTASAGDRALFGAADIAGPVVPGRAA</sequence>
<evidence type="ECO:0000313" key="1">
    <source>
        <dbReference type="EMBL" id="RNE56506.1"/>
    </source>
</evidence>
<name>A0A3M8KTN8_9MICO</name>
<organism evidence="1 2">
    <name type="scientific">Cryobacterium tepidiphilum</name>
    <dbReference type="NCBI Taxonomy" id="2486026"/>
    <lineage>
        <taxon>Bacteria</taxon>
        <taxon>Bacillati</taxon>
        <taxon>Actinomycetota</taxon>
        <taxon>Actinomycetes</taxon>
        <taxon>Micrococcales</taxon>
        <taxon>Microbacteriaceae</taxon>
        <taxon>Cryobacterium</taxon>
    </lineage>
</organism>
<accession>A0A3M8KTN8</accession>
<dbReference type="Gene3D" id="3.40.50.2020">
    <property type="match status" value="1"/>
</dbReference>
<dbReference type="SUPFAM" id="SSF53271">
    <property type="entry name" value="PRTase-like"/>
    <property type="match status" value="1"/>
</dbReference>
<dbReference type="AlphaFoldDB" id="A0A3M8KTN8"/>
<dbReference type="EMBL" id="RDSR01000029">
    <property type="protein sequence ID" value="RNE56506.1"/>
    <property type="molecule type" value="Genomic_DNA"/>
</dbReference>
<dbReference type="Proteomes" id="UP000279859">
    <property type="component" value="Unassembled WGS sequence"/>
</dbReference>
<keyword evidence="2" id="KW-1185">Reference proteome</keyword>
<dbReference type="InterPro" id="IPR029057">
    <property type="entry name" value="PRTase-like"/>
</dbReference>
<evidence type="ECO:0000313" key="2">
    <source>
        <dbReference type="Proteomes" id="UP000279859"/>
    </source>
</evidence>
<gene>
    <name evidence="1" type="ORF">EEJ31_13460</name>
</gene>